<reference evidence="1" key="1">
    <citation type="submission" date="2023-07" db="EMBL/GenBank/DDBJ databases">
        <authorList>
            <person name="Kim M.K."/>
        </authorList>
    </citation>
    <scope>NUCLEOTIDE SEQUENCE</scope>
    <source>
        <strain evidence="1">M29</strain>
    </source>
</reference>
<evidence type="ECO:0000313" key="1">
    <source>
        <dbReference type="EMBL" id="MDO7846455.1"/>
    </source>
</evidence>
<evidence type="ECO:0000313" key="2">
    <source>
        <dbReference type="Proteomes" id="UP001167796"/>
    </source>
</evidence>
<protein>
    <submittedName>
        <fullName evidence="1">Uncharacterized protein</fullName>
    </submittedName>
</protein>
<organism evidence="1 2">
    <name type="scientific">Hymenobacter mellowenesis</name>
    <dbReference type="NCBI Taxonomy" id="3063995"/>
    <lineage>
        <taxon>Bacteria</taxon>
        <taxon>Pseudomonadati</taxon>
        <taxon>Bacteroidota</taxon>
        <taxon>Cytophagia</taxon>
        <taxon>Cytophagales</taxon>
        <taxon>Hymenobacteraceae</taxon>
        <taxon>Hymenobacter</taxon>
    </lineage>
</organism>
<accession>A0ABT9AB91</accession>
<dbReference type="RefSeq" id="WP_305011143.1">
    <property type="nucleotide sequence ID" value="NZ_JAUQSX010000004.1"/>
</dbReference>
<proteinExistence type="predicted"/>
<name>A0ABT9AB91_9BACT</name>
<keyword evidence="2" id="KW-1185">Reference proteome</keyword>
<sequence>MANPSTIPTTPSRHHVSECDLPDISQSLAAGATYVPQIEQMSLAEIKAQALGIIADAGLPKMEVAVHQSLGRDDHADYQLFAYEPVFLTIAVSAFAANSPEEVLAVFSKKLGAWARDTKLLPAVQKMEGSLASA</sequence>
<dbReference type="Proteomes" id="UP001167796">
    <property type="component" value="Unassembled WGS sequence"/>
</dbReference>
<comment type="caution">
    <text evidence="1">The sequence shown here is derived from an EMBL/GenBank/DDBJ whole genome shotgun (WGS) entry which is preliminary data.</text>
</comment>
<gene>
    <name evidence="1" type="ORF">Q5H92_08810</name>
</gene>
<dbReference type="EMBL" id="JAUQSX010000004">
    <property type="protein sequence ID" value="MDO7846455.1"/>
    <property type="molecule type" value="Genomic_DNA"/>
</dbReference>